<dbReference type="InterPro" id="IPR050833">
    <property type="entry name" value="Poly_Biosynth_Transport"/>
</dbReference>
<evidence type="ECO:0000256" key="6">
    <source>
        <dbReference type="SAM" id="Phobius"/>
    </source>
</evidence>
<accession>A0A6S6UEB1</accession>
<keyword evidence="4 6" id="KW-1133">Transmembrane helix</keyword>
<feature type="transmembrane region" description="Helical" evidence="6">
    <location>
        <begin position="266"/>
        <end position="283"/>
    </location>
</feature>
<organism evidence="7">
    <name type="scientific">uncultured Aureispira sp</name>
    <dbReference type="NCBI Taxonomy" id="1331704"/>
    <lineage>
        <taxon>Bacteria</taxon>
        <taxon>Pseudomonadati</taxon>
        <taxon>Bacteroidota</taxon>
        <taxon>Saprospiria</taxon>
        <taxon>Saprospirales</taxon>
        <taxon>Saprospiraceae</taxon>
        <taxon>Aureispira</taxon>
        <taxon>environmental samples</taxon>
    </lineage>
</organism>
<protein>
    <submittedName>
        <fullName evidence="7">Polysaccharide biosynthesis protein</fullName>
    </submittedName>
</protein>
<dbReference type="EMBL" id="CACVAQ010000541">
    <property type="protein sequence ID" value="CAA6830208.1"/>
    <property type="molecule type" value="Genomic_DNA"/>
</dbReference>
<feature type="transmembrane region" description="Helical" evidence="6">
    <location>
        <begin position="450"/>
        <end position="479"/>
    </location>
</feature>
<dbReference type="PANTHER" id="PTHR30250">
    <property type="entry name" value="PST FAMILY PREDICTED COLANIC ACID TRANSPORTER"/>
    <property type="match status" value="1"/>
</dbReference>
<dbReference type="AlphaFoldDB" id="A0A6S6UEB1"/>
<dbReference type="GO" id="GO:0005886">
    <property type="term" value="C:plasma membrane"/>
    <property type="evidence" value="ECO:0007669"/>
    <property type="project" value="UniProtKB-SubCell"/>
</dbReference>
<reference evidence="7" key="1">
    <citation type="submission" date="2020-01" db="EMBL/GenBank/DDBJ databases">
        <authorList>
            <person name="Meier V. D."/>
            <person name="Meier V D."/>
        </authorList>
    </citation>
    <scope>NUCLEOTIDE SEQUENCE</scope>
    <source>
        <strain evidence="7">HLG_WM_MAG_10</strain>
    </source>
</reference>
<feature type="transmembrane region" description="Helical" evidence="6">
    <location>
        <begin position="174"/>
        <end position="197"/>
    </location>
</feature>
<comment type="subcellular location">
    <subcellularLocation>
        <location evidence="1">Cell membrane</location>
        <topology evidence="1">Multi-pass membrane protein</topology>
    </subcellularLocation>
</comment>
<sequence length="484" mass="54556">MNREFLLNLVFLISINLIIKPFYVFGIDLKVQNVVGNYSLYFALLNFSYIFQIFSDLGIQQYNNRNIAQHDYLFDKYFSHILGLKGGLSLVFMFLSLGSALLLGYGWEELYLLTFLLFNQIFITFTFFFRSNISGLQHYRLDSLLSILDKLLMMVICVPLLWGPWVTSFQIEWFIYAQTLAFGLTALIAFGLTRSYLKGKLVLSWNRPLLSAILKQSIPFSLVVLLMNIYTRIDAVMIERLLQSSSTNESIEQGNIYAAAYRLLDAINMICFLFAGLLLPMFARMLKNKENIQALWKLSSSLMLTITVSFSVAVCFNAPEIMSLLYVNYTPSMSEVLILLMIGFNSIGIIHIVGTLLTANGNLMAMNIVFVVGIVINICANYFLILEYGAWGAAISTIITQSFVAIAELELARRTFLVAFKALFFVQILVFVLGVGAINWGLEALTMPWFLSFVLAGLLSVVWALITKIIDVGGILGIIKPKTI</sequence>
<dbReference type="PANTHER" id="PTHR30250:SF11">
    <property type="entry name" value="O-ANTIGEN TRANSPORTER-RELATED"/>
    <property type="match status" value="1"/>
</dbReference>
<evidence type="ECO:0000256" key="1">
    <source>
        <dbReference type="ARBA" id="ARBA00004651"/>
    </source>
</evidence>
<feature type="transmembrane region" description="Helical" evidence="6">
    <location>
        <begin position="5"/>
        <end position="26"/>
    </location>
</feature>
<feature type="transmembrane region" description="Helical" evidence="6">
    <location>
        <begin position="141"/>
        <end position="162"/>
    </location>
</feature>
<feature type="transmembrane region" description="Helical" evidence="6">
    <location>
        <begin position="38"/>
        <end position="59"/>
    </location>
</feature>
<feature type="transmembrane region" description="Helical" evidence="6">
    <location>
        <begin position="110"/>
        <end position="129"/>
    </location>
</feature>
<proteinExistence type="predicted"/>
<feature type="transmembrane region" description="Helical" evidence="6">
    <location>
        <begin position="295"/>
        <end position="316"/>
    </location>
</feature>
<keyword evidence="2" id="KW-1003">Cell membrane</keyword>
<feature type="transmembrane region" description="Helical" evidence="6">
    <location>
        <begin position="80"/>
        <end position="104"/>
    </location>
</feature>
<evidence type="ECO:0000256" key="2">
    <source>
        <dbReference type="ARBA" id="ARBA00022475"/>
    </source>
</evidence>
<evidence type="ECO:0000256" key="4">
    <source>
        <dbReference type="ARBA" id="ARBA00022989"/>
    </source>
</evidence>
<feature type="transmembrane region" description="Helical" evidence="6">
    <location>
        <begin position="364"/>
        <end position="384"/>
    </location>
</feature>
<keyword evidence="5 6" id="KW-0472">Membrane</keyword>
<name>A0A6S6UEB1_9BACT</name>
<keyword evidence="3 6" id="KW-0812">Transmembrane</keyword>
<evidence type="ECO:0000256" key="5">
    <source>
        <dbReference type="ARBA" id="ARBA00023136"/>
    </source>
</evidence>
<evidence type="ECO:0000256" key="3">
    <source>
        <dbReference type="ARBA" id="ARBA00022692"/>
    </source>
</evidence>
<feature type="transmembrane region" description="Helical" evidence="6">
    <location>
        <begin position="416"/>
        <end position="438"/>
    </location>
</feature>
<evidence type="ECO:0000313" key="7">
    <source>
        <dbReference type="EMBL" id="CAA6830208.1"/>
    </source>
</evidence>
<gene>
    <name evidence="7" type="ORF">HELGO_WM26860</name>
</gene>
<feature type="transmembrane region" description="Helical" evidence="6">
    <location>
        <begin position="336"/>
        <end position="357"/>
    </location>
</feature>
<feature type="transmembrane region" description="Helical" evidence="6">
    <location>
        <begin position="209"/>
        <end position="230"/>
    </location>
</feature>